<dbReference type="Proteomes" id="UP000266841">
    <property type="component" value="Unassembled WGS sequence"/>
</dbReference>
<dbReference type="PANTHER" id="PTHR17972">
    <property type="entry name" value="NUCLEOLAR RNA-ASSOCIATED PROTEIN"/>
    <property type="match status" value="1"/>
</dbReference>
<feature type="compositionally biased region" description="Gly residues" evidence="2">
    <location>
        <begin position="388"/>
        <end position="399"/>
    </location>
</feature>
<sequence length="562" mass="60381">KGRLYRVPLESDKHVKAARGSKRGDEGAGWTFPFAGGESLDVVPVGSFGADGSAGLAARHANGGVVPVLDLAVLFGGGDGGFVGGKDYLNHRYTDVSLCSCLSCLRFAKAYLSFQRPSPPYEKKRNILAVHVARQLSQKKHRKAIGEVHLCQVFGDARKVGLLLTPPDEEPGKKDSKKKKRKRGGEEAKGGEKKAAKLRFRVRLIFGVKPTVGAESGDDDDSDASSPGLESWIPTSRLLPDRRNNRPLRSKGDDEEDEDDEAGPATDPDAGLRRLHALPRGPPPPQGVVPPAGPPPGTRLVHDHDPRGGAGVPVPYQGRGEEDGAGPGAQRVHEVLEHVRLARRGRPRGVAEGYHDDSRGRPGAQDQEEEGVRDPRGGEERVPDGPGLRAGGALQGGRPGEGHRRRARDRGVRPPDPPGLLQGGVREPVVRVGVRRVGPARRRTRPPRLDHDGQLPWTAVGGLREGEPGRGTGGAAGDPRGRWRRRDGACVGRRQARPGTRRVPPAGDRGRPQPSPGRPIRLRSGLLGGERGRFLAVEEDFERLEDGDGDYGEDSRTQQSTN</sequence>
<comment type="caution">
    <text evidence="3">The sequence shown here is derived from an EMBL/GenBank/DDBJ whole genome shotgun (WGS) entry which is preliminary data.</text>
</comment>
<dbReference type="GO" id="GO:0032545">
    <property type="term" value="C:CURI complex"/>
    <property type="evidence" value="ECO:0007669"/>
    <property type="project" value="TreeGrafter"/>
</dbReference>
<dbReference type="AlphaFoldDB" id="K0SLW1"/>
<feature type="compositionally biased region" description="Basic and acidic residues" evidence="2">
    <location>
        <begin position="184"/>
        <end position="194"/>
    </location>
</feature>
<evidence type="ECO:0000313" key="3">
    <source>
        <dbReference type="EMBL" id="EJK61941.1"/>
    </source>
</evidence>
<keyword evidence="4" id="KW-1185">Reference proteome</keyword>
<feature type="compositionally biased region" description="Acidic residues" evidence="2">
    <location>
        <begin position="253"/>
        <end position="262"/>
    </location>
</feature>
<evidence type="ECO:0000313" key="4">
    <source>
        <dbReference type="Proteomes" id="UP000266841"/>
    </source>
</evidence>
<dbReference type="EMBL" id="AGNL01019297">
    <property type="protein sequence ID" value="EJK61941.1"/>
    <property type="molecule type" value="Genomic_DNA"/>
</dbReference>
<dbReference type="GO" id="GO:0006364">
    <property type="term" value="P:rRNA processing"/>
    <property type="evidence" value="ECO:0007669"/>
    <property type="project" value="TreeGrafter"/>
</dbReference>
<name>K0SLW1_THAOC</name>
<feature type="region of interest" description="Disordered" evidence="2">
    <location>
        <begin position="541"/>
        <end position="562"/>
    </location>
</feature>
<feature type="non-terminal residue" evidence="3">
    <location>
        <position position="1"/>
    </location>
</feature>
<evidence type="ECO:0000256" key="1">
    <source>
        <dbReference type="RuleBase" id="RU364032"/>
    </source>
</evidence>
<feature type="compositionally biased region" description="Acidic residues" evidence="2">
    <location>
        <begin position="541"/>
        <end position="552"/>
    </location>
</feature>
<comment type="similarity">
    <text evidence="1">Belongs to the NRAP family.</text>
</comment>
<accession>K0SLW1</accession>
<feature type="compositionally biased region" description="Basic and acidic residues" evidence="2">
    <location>
        <begin position="370"/>
        <end position="383"/>
    </location>
</feature>
<reference evidence="3 4" key="1">
    <citation type="journal article" date="2012" name="Genome Biol.">
        <title>Genome and low-iron response of an oceanic diatom adapted to chronic iron limitation.</title>
        <authorList>
            <person name="Lommer M."/>
            <person name="Specht M."/>
            <person name="Roy A.S."/>
            <person name="Kraemer L."/>
            <person name="Andreson R."/>
            <person name="Gutowska M.A."/>
            <person name="Wolf J."/>
            <person name="Bergner S.V."/>
            <person name="Schilhabel M.B."/>
            <person name="Klostermeier U.C."/>
            <person name="Beiko R.G."/>
            <person name="Rosenstiel P."/>
            <person name="Hippler M."/>
            <person name="Laroche J."/>
        </authorList>
    </citation>
    <scope>NUCLEOTIDE SEQUENCE [LARGE SCALE GENOMIC DNA]</scope>
    <source>
        <strain evidence="3 4">CCMP1005</strain>
    </source>
</reference>
<dbReference type="GO" id="GO:0003723">
    <property type="term" value="F:RNA binding"/>
    <property type="evidence" value="ECO:0007669"/>
    <property type="project" value="UniProtKB-KW"/>
</dbReference>
<gene>
    <name evidence="3" type="ORF">THAOC_17480</name>
</gene>
<protein>
    <submittedName>
        <fullName evidence="3">Uncharacterized protein</fullName>
    </submittedName>
</protein>
<proteinExistence type="inferred from homology"/>
<dbReference type="GO" id="GO:0032040">
    <property type="term" value="C:small-subunit processome"/>
    <property type="evidence" value="ECO:0007669"/>
    <property type="project" value="TreeGrafter"/>
</dbReference>
<feature type="compositionally biased region" description="Low complexity" evidence="2">
    <location>
        <begin position="423"/>
        <end position="437"/>
    </location>
</feature>
<dbReference type="GO" id="GO:0034456">
    <property type="term" value="C:UTP-C complex"/>
    <property type="evidence" value="ECO:0007669"/>
    <property type="project" value="TreeGrafter"/>
</dbReference>
<dbReference type="OrthoDB" id="39626at2759"/>
<feature type="region of interest" description="Disordered" evidence="2">
    <location>
        <begin position="211"/>
        <end position="529"/>
    </location>
</feature>
<dbReference type="GO" id="GO:0006409">
    <property type="term" value="P:tRNA export from nucleus"/>
    <property type="evidence" value="ECO:0007669"/>
    <property type="project" value="TreeGrafter"/>
</dbReference>
<feature type="compositionally biased region" description="Basic and acidic residues" evidence="2">
    <location>
        <begin position="331"/>
        <end position="340"/>
    </location>
</feature>
<feature type="compositionally biased region" description="Pro residues" evidence="2">
    <location>
        <begin position="280"/>
        <end position="297"/>
    </location>
</feature>
<dbReference type="PANTHER" id="PTHR17972:SF0">
    <property type="entry name" value="NUCLEOLAR PROTEIN 6"/>
    <property type="match status" value="1"/>
</dbReference>
<comment type="subcellular location">
    <subcellularLocation>
        <location evidence="1">Nucleus</location>
        <location evidence="1">Nucleolus</location>
    </subcellularLocation>
</comment>
<dbReference type="InterPro" id="IPR005554">
    <property type="entry name" value="NOL6/Upt22"/>
</dbReference>
<evidence type="ECO:0000256" key="2">
    <source>
        <dbReference type="SAM" id="MobiDB-lite"/>
    </source>
</evidence>
<organism evidence="3 4">
    <name type="scientific">Thalassiosira oceanica</name>
    <name type="common">Marine diatom</name>
    <dbReference type="NCBI Taxonomy" id="159749"/>
    <lineage>
        <taxon>Eukaryota</taxon>
        <taxon>Sar</taxon>
        <taxon>Stramenopiles</taxon>
        <taxon>Ochrophyta</taxon>
        <taxon>Bacillariophyta</taxon>
        <taxon>Coscinodiscophyceae</taxon>
        <taxon>Thalassiosirophycidae</taxon>
        <taxon>Thalassiosirales</taxon>
        <taxon>Thalassiosiraceae</taxon>
        <taxon>Thalassiosira</taxon>
    </lineage>
</organism>
<keyword evidence="1" id="KW-0694">RNA-binding</keyword>
<feature type="region of interest" description="Disordered" evidence="2">
    <location>
        <begin position="163"/>
        <end position="194"/>
    </location>
</feature>
<keyword evidence="1" id="KW-0539">Nucleus</keyword>